<gene>
    <name evidence="15 20" type="primary">pheT</name>
    <name evidence="20" type="ORF">PbJCM13498_08200</name>
</gene>
<dbReference type="Gene3D" id="3.50.40.10">
    <property type="entry name" value="Phenylalanyl-trna Synthetase, Chain B, domain 3"/>
    <property type="match status" value="1"/>
</dbReference>
<evidence type="ECO:0000256" key="6">
    <source>
        <dbReference type="ARBA" id="ARBA00022598"/>
    </source>
</evidence>
<evidence type="ECO:0000256" key="11">
    <source>
        <dbReference type="ARBA" id="ARBA00022884"/>
    </source>
</evidence>
<keyword evidence="5 16" id="KW-0820">tRNA-binding</keyword>
<keyword evidence="7 15" id="KW-0479">Metal-binding</keyword>
<dbReference type="Gene3D" id="2.40.50.140">
    <property type="entry name" value="Nucleic acid-binding proteins"/>
    <property type="match status" value="1"/>
</dbReference>
<evidence type="ECO:0000313" key="21">
    <source>
        <dbReference type="Proteomes" id="UP000391834"/>
    </source>
</evidence>
<keyword evidence="9 15" id="KW-0067">ATP-binding</keyword>
<dbReference type="CDD" id="cd02796">
    <property type="entry name" value="tRNA_bind_bactPheRS"/>
    <property type="match status" value="1"/>
</dbReference>
<feature type="binding site" evidence="15">
    <location>
        <position position="474"/>
    </location>
    <ligand>
        <name>Mg(2+)</name>
        <dbReference type="ChEBI" id="CHEBI:18420"/>
        <note>shared with alpha subunit</note>
    </ligand>
</feature>
<dbReference type="FunFam" id="3.30.70.380:FF:000001">
    <property type="entry name" value="Phenylalanine--tRNA ligase beta subunit"/>
    <property type="match status" value="1"/>
</dbReference>
<dbReference type="Gene3D" id="3.30.930.10">
    <property type="entry name" value="Bira Bifunctional Protein, Domain 2"/>
    <property type="match status" value="1"/>
</dbReference>
<keyword evidence="11 16" id="KW-0694">RNA-binding</keyword>
<dbReference type="SUPFAM" id="SSF55681">
    <property type="entry name" value="Class II aaRS and biotin synthetases"/>
    <property type="match status" value="1"/>
</dbReference>
<feature type="domain" description="TRNA-binding" evidence="17">
    <location>
        <begin position="42"/>
        <end position="154"/>
    </location>
</feature>
<evidence type="ECO:0000256" key="1">
    <source>
        <dbReference type="ARBA" id="ARBA00004496"/>
    </source>
</evidence>
<dbReference type="InterPro" id="IPR005147">
    <property type="entry name" value="tRNA_synthase_B5-dom"/>
</dbReference>
<dbReference type="OrthoDB" id="9805455at2"/>
<evidence type="ECO:0000256" key="13">
    <source>
        <dbReference type="ARBA" id="ARBA00023146"/>
    </source>
</evidence>
<evidence type="ECO:0000256" key="16">
    <source>
        <dbReference type="PROSITE-ProRule" id="PRU00209"/>
    </source>
</evidence>
<dbReference type="CDD" id="cd00769">
    <property type="entry name" value="PheRS_beta_core"/>
    <property type="match status" value="1"/>
</dbReference>
<comment type="subunit">
    <text evidence="3 15">Tetramer of two alpha and two beta subunits.</text>
</comment>
<dbReference type="SUPFAM" id="SSF54991">
    <property type="entry name" value="Anticodon-binding domain of PheRS"/>
    <property type="match status" value="1"/>
</dbReference>
<dbReference type="RefSeq" id="WP_027585481.1">
    <property type="nucleotide sequence ID" value="NZ_BLAX01000001.1"/>
</dbReference>
<dbReference type="PROSITE" id="PS50886">
    <property type="entry name" value="TRBD"/>
    <property type="match status" value="1"/>
</dbReference>
<keyword evidence="8 15" id="KW-0547">Nucleotide-binding</keyword>
<keyword evidence="12 15" id="KW-0648">Protein biosynthesis</keyword>
<keyword evidence="10 15" id="KW-0460">Magnesium</keyword>
<comment type="catalytic activity">
    <reaction evidence="14 15">
        <text>tRNA(Phe) + L-phenylalanine + ATP = L-phenylalanyl-tRNA(Phe) + AMP + diphosphate + H(+)</text>
        <dbReference type="Rhea" id="RHEA:19413"/>
        <dbReference type="Rhea" id="RHEA-COMP:9668"/>
        <dbReference type="Rhea" id="RHEA-COMP:9699"/>
        <dbReference type="ChEBI" id="CHEBI:15378"/>
        <dbReference type="ChEBI" id="CHEBI:30616"/>
        <dbReference type="ChEBI" id="CHEBI:33019"/>
        <dbReference type="ChEBI" id="CHEBI:58095"/>
        <dbReference type="ChEBI" id="CHEBI:78442"/>
        <dbReference type="ChEBI" id="CHEBI:78531"/>
        <dbReference type="ChEBI" id="CHEBI:456215"/>
        <dbReference type="EC" id="6.1.1.20"/>
    </reaction>
</comment>
<dbReference type="NCBIfam" id="NF045760">
    <property type="entry name" value="YtpR"/>
    <property type="match status" value="1"/>
</dbReference>
<organism evidence="20 21">
    <name type="scientific">Prolixibacter bellariivorans</name>
    <dbReference type="NCBI Taxonomy" id="314319"/>
    <lineage>
        <taxon>Bacteria</taxon>
        <taxon>Pseudomonadati</taxon>
        <taxon>Bacteroidota</taxon>
        <taxon>Bacteroidia</taxon>
        <taxon>Marinilabiliales</taxon>
        <taxon>Prolixibacteraceae</taxon>
        <taxon>Prolixibacter</taxon>
    </lineage>
</organism>
<dbReference type="InterPro" id="IPR041616">
    <property type="entry name" value="PheRS_beta_core"/>
</dbReference>
<dbReference type="InterPro" id="IPR002547">
    <property type="entry name" value="tRNA-bd_dom"/>
</dbReference>
<dbReference type="PROSITE" id="PS51447">
    <property type="entry name" value="FDX_ACB"/>
    <property type="match status" value="1"/>
</dbReference>
<evidence type="ECO:0000256" key="9">
    <source>
        <dbReference type="ARBA" id="ARBA00022840"/>
    </source>
</evidence>
<dbReference type="SUPFAM" id="SSF56037">
    <property type="entry name" value="PheT/TilS domain"/>
    <property type="match status" value="1"/>
</dbReference>
<evidence type="ECO:0000259" key="18">
    <source>
        <dbReference type="PROSITE" id="PS51447"/>
    </source>
</evidence>
<dbReference type="InterPro" id="IPR045060">
    <property type="entry name" value="Phe-tRNA-ligase_IIc_bsu"/>
</dbReference>
<dbReference type="GO" id="GO:0009328">
    <property type="term" value="C:phenylalanine-tRNA ligase complex"/>
    <property type="evidence" value="ECO:0007669"/>
    <property type="project" value="TreeGrafter"/>
</dbReference>
<proteinExistence type="inferred from homology"/>
<feature type="domain" description="B5" evidence="19">
    <location>
        <begin position="414"/>
        <end position="490"/>
    </location>
</feature>
<dbReference type="GO" id="GO:0000049">
    <property type="term" value="F:tRNA binding"/>
    <property type="evidence" value="ECO:0007669"/>
    <property type="project" value="UniProtKB-UniRule"/>
</dbReference>
<dbReference type="InterPro" id="IPR005121">
    <property type="entry name" value="Fdx_antiC-bd"/>
</dbReference>
<sequence length="818" mass="91022">MKLSYTWLKDYIDLDLTPGEVAETLTQLGLEVGSVEEVETVKGGLKGIVIGEVKTCIPHPNSDHLSLTTVDLGNGIESPIVCGAPNVAQGQKVVVATVGTTLYDGDKEFLIKKAKIRGEVSEGMICAEDEIGLGTDHAGIMVLPSDAKVGTSASDYFNVKSDYVIEIDLTPNRIDGASHIGVARDLAAYLKQTRNIDYHVPSVHHFSVDNHDLKIPVTIENKEACPRYSGVTISGITVKESPEWLQNRLRLIGLSPINNIVDITNYVLFETGQPLHAFDAAEIAGNKVIVKTLPAGTKFVTLDEEERELDANDLMICNESEGMCIGGVFGGIKSGVKDSTTAIFLESAYFNPVYIRKTARRHGLNTDASFRFERGVDPNNVIYALKRAALLIKELAGGTISSDIVDVVADHSVTEYFPVTVSYRHINRLIGKEIPTETVKSILTALEIKIEADTPDMLDLLVPPYRVDVRREADIIEEILRVYGYNNVEPDGAVKSTIQHAEFPDKVKLQNLLSEMLTANGFNEIMSNSLTKAGYYEQLDSFKADHTVQLYNPLSSDLNGMRQTLIFGGMEAVARNTNYRNPDLKLYEFGNVYTFKGNKSTEKPVKNFAEEEHIGLWITGEDESENWTTQSRPTTFFTLKAFVENILTRLGLDVLQAQVDTVDSDLFSSGLEYKFNNQLVAQIGYVNSKVKKLTDVEADVFYGDLNWTAILKLLDKNGVSYTPLPKYPEVRRDLALLLSKDVKFSSVKEIAYKTERKLLRNVSIFDVYEGKNIPEGKKSYAVSFFLRDEEKTLKDKQIDKVMKKLLSAFERELNAQLR</sequence>
<dbReference type="EMBL" id="BLAX01000001">
    <property type="protein sequence ID" value="GET31957.1"/>
    <property type="molecule type" value="Genomic_DNA"/>
</dbReference>
<evidence type="ECO:0000313" key="20">
    <source>
        <dbReference type="EMBL" id="GET31957.1"/>
    </source>
</evidence>
<comment type="subcellular location">
    <subcellularLocation>
        <location evidence="1 15">Cytoplasm</location>
    </subcellularLocation>
</comment>
<dbReference type="InterPro" id="IPR036690">
    <property type="entry name" value="Fdx_antiC-bd_sf"/>
</dbReference>
<dbReference type="EC" id="6.1.1.20" evidence="15"/>
<keyword evidence="21" id="KW-1185">Reference proteome</keyword>
<dbReference type="InterPro" id="IPR033714">
    <property type="entry name" value="tRNA_bind_bactPheRS"/>
</dbReference>
<comment type="similarity">
    <text evidence="2 15">Belongs to the phenylalanyl-tRNA synthetase beta subunit family. Type 1 subfamily.</text>
</comment>
<dbReference type="Pfam" id="PF01588">
    <property type="entry name" value="tRNA_bind"/>
    <property type="match status" value="1"/>
</dbReference>
<dbReference type="Pfam" id="PF03147">
    <property type="entry name" value="FDX-ACB"/>
    <property type="match status" value="1"/>
</dbReference>
<evidence type="ECO:0000256" key="14">
    <source>
        <dbReference type="ARBA" id="ARBA00049255"/>
    </source>
</evidence>
<dbReference type="InterPro" id="IPR009061">
    <property type="entry name" value="DNA-bd_dom_put_sf"/>
</dbReference>
<dbReference type="SUPFAM" id="SSF46955">
    <property type="entry name" value="Putative DNA-binding domain"/>
    <property type="match status" value="1"/>
</dbReference>
<dbReference type="HAMAP" id="MF_00283">
    <property type="entry name" value="Phe_tRNA_synth_beta1"/>
    <property type="match status" value="1"/>
</dbReference>
<feature type="binding site" evidence="15">
    <location>
        <position position="477"/>
    </location>
    <ligand>
        <name>Mg(2+)</name>
        <dbReference type="ChEBI" id="CHEBI:18420"/>
        <note>shared with alpha subunit</note>
    </ligand>
</feature>
<dbReference type="NCBIfam" id="TIGR00472">
    <property type="entry name" value="pheT_bact"/>
    <property type="match status" value="1"/>
</dbReference>
<evidence type="ECO:0000256" key="2">
    <source>
        <dbReference type="ARBA" id="ARBA00008653"/>
    </source>
</evidence>
<dbReference type="GO" id="GO:0006432">
    <property type="term" value="P:phenylalanyl-tRNA aminoacylation"/>
    <property type="evidence" value="ECO:0007669"/>
    <property type="project" value="UniProtKB-UniRule"/>
</dbReference>
<dbReference type="FunFam" id="2.40.50.140:FF:000045">
    <property type="entry name" value="Phenylalanine--tRNA ligase beta subunit"/>
    <property type="match status" value="1"/>
</dbReference>
<feature type="domain" description="FDX-ACB" evidence="18">
    <location>
        <begin position="725"/>
        <end position="818"/>
    </location>
</feature>
<dbReference type="AlphaFoldDB" id="A0A5M4AWX0"/>
<dbReference type="GO" id="GO:0004826">
    <property type="term" value="F:phenylalanine-tRNA ligase activity"/>
    <property type="evidence" value="ECO:0007669"/>
    <property type="project" value="UniProtKB-UniRule"/>
</dbReference>
<evidence type="ECO:0000256" key="15">
    <source>
        <dbReference type="HAMAP-Rule" id="MF_00283"/>
    </source>
</evidence>
<keyword evidence="13 15" id="KW-0030">Aminoacyl-tRNA synthetase</keyword>
<dbReference type="PANTHER" id="PTHR10947:SF0">
    <property type="entry name" value="PHENYLALANINE--TRNA LIGASE BETA SUBUNIT"/>
    <property type="match status" value="1"/>
</dbReference>
<evidence type="ECO:0000256" key="7">
    <source>
        <dbReference type="ARBA" id="ARBA00022723"/>
    </source>
</evidence>
<evidence type="ECO:0000259" key="17">
    <source>
        <dbReference type="PROSITE" id="PS50886"/>
    </source>
</evidence>
<dbReference type="SUPFAM" id="SSF50249">
    <property type="entry name" value="Nucleic acid-binding proteins"/>
    <property type="match status" value="1"/>
</dbReference>
<accession>A0A5M4AWX0</accession>
<name>A0A5M4AWX0_9BACT</name>
<dbReference type="Pfam" id="PF17759">
    <property type="entry name" value="tRNA_synthFbeta"/>
    <property type="match status" value="1"/>
</dbReference>
<evidence type="ECO:0000256" key="4">
    <source>
        <dbReference type="ARBA" id="ARBA00022490"/>
    </source>
</evidence>
<dbReference type="SMART" id="SM00873">
    <property type="entry name" value="B3_4"/>
    <property type="match status" value="1"/>
</dbReference>
<keyword evidence="6 15" id="KW-0436">Ligase</keyword>
<dbReference type="PANTHER" id="PTHR10947">
    <property type="entry name" value="PHENYLALANYL-TRNA SYNTHETASE BETA CHAIN AND LEUCINE-RICH REPEAT-CONTAINING PROTEIN 47"/>
    <property type="match status" value="1"/>
</dbReference>
<dbReference type="Pfam" id="PF03483">
    <property type="entry name" value="B3_4"/>
    <property type="match status" value="1"/>
</dbReference>
<dbReference type="Proteomes" id="UP000391834">
    <property type="component" value="Unassembled WGS sequence"/>
</dbReference>
<dbReference type="SMART" id="SM00874">
    <property type="entry name" value="B5"/>
    <property type="match status" value="1"/>
</dbReference>
<dbReference type="GO" id="GO:0005524">
    <property type="term" value="F:ATP binding"/>
    <property type="evidence" value="ECO:0007669"/>
    <property type="project" value="UniProtKB-UniRule"/>
</dbReference>
<protein>
    <recommendedName>
        <fullName evidence="15">Phenylalanine--tRNA ligase beta subunit</fullName>
        <ecNumber evidence="15">6.1.1.20</ecNumber>
    </recommendedName>
    <alternativeName>
        <fullName evidence="15">Phenylalanyl-tRNA synthetase beta subunit</fullName>
        <shortName evidence="15">PheRS</shortName>
    </alternativeName>
</protein>
<dbReference type="PROSITE" id="PS51483">
    <property type="entry name" value="B5"/>
    <property type="match status" value="1"/>
</dbReference>
<dbReference type="InterPro" id="IPR005146">
    <property type="entry name" value="B3/B4_tRNA-bd"/>
</dbReference>
<feature type="binding site" evidence="15">
    <location>
        <position position="468"/>
    </location>
    <ligand>
        <name>Mg(2+)</name>
        <dbReference type="ChEBI" id="CHEBI:18420"/>
        <note>shared with alpha subunit</note>
    </ligand>
</feature>
<evidence type="ECO:0000259" key="19">
    <source>
        <dbReference type="PROSITE" id="PS51483"/>
    </source>
</evidence>
<reference evidence="20 21" key="1">
    <citation type="submission" date="2019-10" db="EMBL/GenBank/DDBJ databases">
        <title>Prolixibacter strains distinguished by the presence of nitrate reductase genes were adept at nitrate-dependent anaerobic corrosion of metallic iron and carbon steel.</title>
        <authorList>
            <person name="Iino T."/>
            <person name="Shono N."/>
            <person name="Ito K."/>
            <person name="Nakamura R."/>
            <person name="Sueoka K."/>
            <person name="Harayama S."/>
            <person name="Ohkuma M."/>
        </authorList>
    </citation>
    <scope>NUCLEOTIDE SEQUENCE [LARGE SCALE GENOMIC DNA]</scope>
    <source>
        <strain evidence="20 21">JCM 13498</strain>
    </source>
</reference>
<comment type="cofactor">
    <cofactor evidence="15">
        <name>Mg(2+)</name>
        <dbReference type="ChEBI" id="CHEBI:18420"/>
    </cofactor>
    <text evidence="15">Binds 2 magnesium ions per tetramer.</text>
</comment>
<evidence type="ECO:0000256" key="10">
    <source>
        <dbReference type="ARBA" id="ARBA00022842"/>
    </source>
</evidence>
<dbReference type="GO" id="GO:0000287">
    <property type="term" value="F:magnesium ion binding"/>
    <property type="evidence" value="ECO:0007669"/>
    <property type="project" value="UniProtKB-UniRule"/>
</dbReference>
<dbReference type="InterPro" id="IPR012340">
    <property type="entry name" value="NA-bd_OB-fold"/>
</dbReference>
<dbReference type="SMART" id="SM00896">
    <property type="entry name" value="FDX-ACB"/>
    <property type="match status" value="1"/>
</dbReference>
<evidence type="ECO:0000256" key="3">
    <source>
        <dbReference type="ARBA" id="ARBA00011209"/>
    </source>
</evidence>
<dbReference type="InterPro" id="IPR045864">
    <property type="entry name" value="aa-tRNA-synth_II/BPL/LPL"/>
</dbReference>
<dbReference type="FunFam" id="3.50.40.10:FF:000001">
    <property type="entry name" value="Phenylalanine--tRNA ligase beta subunit"/>
    <property type="match status" value="1"/>
</dbReference>
<dbReference type="Pfam" id="PF03484">
    <property type="entry name" value="B5"/>
    <property type="match status" value="1"/>
</dbReference>
<feature type="binding site" evidence="15">
    <location>
        <position position="478"/>
    </location>
    <ligand>
        <name>Mg(2+)</name>
        <dbReference type="ChEBI" id="CHEBI:18420"/>
        <note>shared with alpha subunit</note>
    </ligand>
</feature>
<dbReference type="Gene3D" id="3.30.56.10">
    <property type="match status" value="2"/>
</dbReference>
<dbReference type="InterPro" id="IPR020825">
    <property type="entry name" value="Phe-tRNA_synthase-like_B3/B4"/>
</dbReference>
<comment type="caution">
    <text evidence="20">The sequence shown here is derived from an EMBL/GenBank/DDBJ whole genome shotgun (WGS) entry which is preliminary data.</text>
</comment>
<evidence type="ECO:0000256" key="12">
    <source>
        <dbReference type="ARBA" id="ARBA00022917"/>
    </source>
</evidence>
<keyword evidence="4 15" id="KW-0963">Cytoplasm</keyword>
<evidence type="ECO:0000256" key="5">
    <source>
        <dbReference type="ARBA" id="ARBA00022555"/>
    </source>
</evidence>
<evidence type="ECO:0000256" key="8">
    <source>
        <dbReference type="ARBA" id="ARBA00022741"/>
    </source>
</evidence>
<dbReference type="InterPro" id="IPR004532">
    <property type="entry name" value="Phe-tRNA-ligase_IIc_bsu_bact"/>
</dbReference>
<dbReference type="Gene3D" id="3.30.70.380">
    <property type="entry name" value="Ferrodoxin-fold anticodon-binding domain"/>
    <property type="match status" value="1"/>
</dbReference>